<comment type="caution">
    <text evidence="5">The sequence shown here is derived from an EMBL/GenBank/DDBJ whole genome shotgun (WGS) entry which is preliminary data.</text>
</comment>
<sequence length="422" mass="45318">MRLIHRAAALAAFASFGLAAQATTLKISCGAVGLEFQLCKDATEAWSRKTGHEVQVINAPNDSNERLALYQQVLGSGSDKVDIYQIDVVWPGLLASHFIDLKPYSKGAEKEHFPAIVANNTVGDKLVAMPWFVDAGLLFYRKDLLEKYKVAPPSTWDELGAAAKKIQDAERAAGNTKMWGYVWQGRAYEGLSCNATEWLASFGGGAVVEPSGKVSVNNANAVKALETAAGWVGSITPKAVLNYGEEDSRGVFQAGNAVFLRNWPYVWALAHKPDSLIKDKVGVMPLPAGGASGRHAATLGGWQLSVSKYSKNQELAAQLVMYLVGSQVQKERAIKASYNPTIPALYKDPEVVKANPFMAELGATFSAAVSRPSTVTASGYNQVSNLFWNASHDVISGKAKATEAVADLERSLNQLAPGGKWN</sequence>
<dbReference type="OrthoDB" id="5890863at2"/>
<gene>
    <name evidence="5" type="ORF">DZC73_11860</name>
</gene>
<dbReference type="GO" id="GO:0015768">
    <property type="term" value="P:maltose transport"/>
    <property type="evidence" value="ECO:0007669"/>
    <property type="project" value="TreeGrafter"/>
</dbReference>
<evidence type="ECO:0000256" key="3">
    <source>
        <dbReference type="ARBA" id="ARBA00022729"/>
    </source>
</evidence>
<evidence type="ECO:0000313" key="5">
    <source>
        <dbReference type="EMBL" id="RQP24030.1"/>
    </source>
</evidence>
<keyword evidence="6" id="KW-1185">Reference proteome</keyword>
<reference evidence="5 6" key="1">
    <citation type="submission" date="2018-08" db="EMBL/GenBank/DDBJ databases">
        <authorList>
            <person name="Khan S.A."/>
            <person name="Jeon C.O."/>
            <person name="Chun B.H."/>
            <person name="Jeong S.E."/>
        </authorList>
    </citation>
    <scope>NUCLEOTIDE SEQUENCE [LARGE SCALE GENOMIC DNA]</scope>
    <source>
        <strain evidence="5 6">S-16</strain>
    </source>
</reference>
<dbReference type="AlphaFoldDB" id="A0A3N7HPF9"/>
<accession>A0A3N7HPF9</accession>
<dbReference type="InterPro" id="IPR006059">
    <property type="entry name" value="SBP"/>
</dbReference>
<dbReference type="PANTHER" id="PTHR30061:SF50">
    <property type="entry name" value="MALTOSE_MALTODEXTRIN-BINDING PERIPLASMIC PROTEIN"/>
    <property type="match status" value="1"/>
</dbReference>
<dbReference type="PANTHER" id="PTHR30061">
    <property type="entry name" value="MALTOSE-BINDING PERIPLASMIC PROTEIN"/>
    <property type="match status" value="1"/>
</dbReference>
<evidence type="ECO:0000256" key="1">
    <source>
        <dbReference type="ARBA" id="ARBA00008520"/>
    </source>
</evidence>
<dbReference type="EMBL" id="QUSW01000003">
    <property type="protein sequence ID" value="RQP24030.1"/>
    <property type="molecule type" value="Genomic_DNA"/>
</dbReference>
<evidence type="ECO:0000256" key="4">
    <source>
        <dbReference type="SAM" id="SignalP"/>
    </source>
</evidence>
<dbReference type="GO" id="GO:0055052">
    <property type="term" value="C:ATP-binding cassette (ABC) transporter complex, substrate-binding subunit-containing"/>
    <property type="evidence" value="ECO:0007669"/>
    <property type="project" value="TreeGrafter"/>
</dbReference>
<dbReference type="GO" id="GO:0042956">
    <property type="term" value="P:maltodextrin transmembrane transport"/>
    <property type="evidence" value="ECO:0007669"/>
    <property type="project" value="TreeGrafter"/>
</dbReference>
<dbReference type="CDD" id="cd14750">
    <property type="entry name" value="PBP2_TMBP"/>
    <property type="match status" value="1"/>
</dbReference>
<keyword evidence="2" id="KW-0813">Transport</keyword>
<protein>
    <submittedName>
        <fullName evidence="5">ABC transporter substrate-binding protein</fullName>
    </submittedName>
</protein>
<name>A0A3N7HPF9_9BURK</name>
<feature type="chain" id="PRO_5018216309" evidence="4">
    <location>
        <begin position="23"/>
        <end position="422"/>
    </location>
</feature>
<dbReference type="SUPFAM" id="SSF53850">
    <property type="entry name" value="Periplasmic binding protein-like II"/>
    <property type="match status" value="1"/>
</dbReference>
<dbReference type="GO" id="GO:1901982">
    <property type="term" value="F:maltose binding"/>
    <property type="evidence" value="ECO:0007669"/>
    <property type="project" value="TreeGrafter"/>
</dbReference>
<evidence type="ECO:0000313" key="6">
    <source>
        <dbReference type="Proteomes" id="UP000267464"/>
    </source>
</evidence>
<dbReference type="Gene3D" id="3.40.190.10">
    <property type="entry name" value="Periplasmic binding protein-like II"/>
    <property type="match status" value="2"/>
</dbReference>
<proteinExistence type="inferred from homology"/>
<organism evidence="5 6">
    <name type="scientific">Piscinibacter terrae</name>
    <dbReference type="NCBI Taxonomy" id="2496871"/>
    <lineage>
        <taxon>Bacteria</taxon>
        <taxon>Pseudomonadati</taxon>
        <taxon>Pseudomonadota</taxon>
        <taxon>Betaproteobacteria</taxon>
        <taxon>Burkholderiales</taxon>
        <taxon>Sphaerotilaceae</taxon>
        <taxon>Piscinibacter</taxon>
    </lineage>
</organism>
<keyword evidence="3 4" id="KW-0732">Signal</keyword>
<comment type="similarity">
    <text evidence="1">Belongs to the bacterial solute-binding protein 1 family.</text>
</comment>
<reference evidence="5 6" key="2">
    <citation type="submission" date="2018-12" db="EMBL/GenBank/DDBJ databases">
        <title>Rhizobacter gummiphilus sp. nov., a rubber-degrading bacterium isolated from the soil of a botanical garden in Japan.</title>
        <authorList>
            <person name="Shunsuke S.S."/>
        </authorList>
    </citation>
    <scope>NUCLEOTIDE SEQUENCE [LARGE SCALE GENOMIC DNA]</scope>
    <source>
        <strain evidence="5 6">S-16</strain>
    </source>
</reference>
<dbReference type="Pfam" id="PF01547">
    <property type="entry name" value="SBP_bac_1"/>
    <property type="match status" value="1"/>
</dbReference>
<dbReference type="RefSeq" id="WP_124540472.1">
    <property type="nucleotide sequence ID" value="NZ_QUSW01000003.1"/>
</dbReference>
<evidence type="ECO:0000256" key="2">
    <source>
        <dbReference type="ARBA" id="ARBA00022448"/>
    </source>
</evidence>
<dbReference type="Proteomes" id="UP000267464">
    <property type="component" value="Unassembled WGS sequence"/>
</dbReference>
<feature type="signal peptide" evidence="4">
    <location>
        <begin position="1"/>
        <end position="22"/>
    </location>
</feature>